<feature type="compositionally biased region" description="Low complexity" evidence="1">
    <location>
        <begin position="766"/>
        <end position="776"/>
    </location>
</feature>
<feature type="region of interest" description="Disordered" evidence="1">
    <location>
        <begin position="766"/>
        <end position="829"/>
    </location>
</feature>
<feature type="compositionally biased region" description="Basic and acidic residues" evidence="1">
    <location>
        <begin position="820"/>
        <end position="829"/>
    </location>
</feature>
<organism evidence="2 3">
    <name type="scientific">Lentinula lateritia</name>
    <dbReference type="NCBI Taxonomy" id="40482"/>
    <lineage>
        <taxon>Eukaryota</taxon>
        <taxon>Fungi</taxon>
        <taxon>Dikarya</taxon>
        <taxon>Basidiomycota</taxon>
        <taxon>Agaricomycotina</taxon>
        <taxon>Agaricomycetes</taxon>
        <taxon>Agaricomycetidae</taxon>
        <taxon>Agaricales</taxon>
        <taxon>Marasmiineae</taxon>
        <taxon>Omphalotaceae</taxon>
        <taxon>Lentinula</taxon>
    </lineage>
</organism>
<dbReference type="AlphaFoldDB" id="A0A9W9DPJ9"/>
<feature type="region of interest" description="Disordered" evidence="1">
    <location>
        <begin position="715"/>
        <end position="750"/>
    </location>
</feature>
<proteinExistence type="predicted"/>
<feature type="compositionally biased region" description="Polar residues" evidence="1">
    <location>
        <begin position="785"/>
        <end position="796"/>
    </location>
</feature>
<accession>A0A9W9DPJ9</accession>
<evidence type="ECO:0000313" key="2">
    <source>
        <dbReference type="EMBL" id="KAJ4478786.1"/>
    </source>
</evidence>
<protein>
    <submittedName>
        <fullName evidence="2">Uncharacterized protein</fullName>
    </submittedName>
</protein>
<dbReference type="Proteomes" id="UP001150238">
    <property type="component" value="Unassembled WGS sequence"/>
</dbReference>
<evidence type="ECO:0000256" key="1">
    <source>
        <dbReference type="SAM" id="MobiDB-lite"/>
    </source>
</evidence>
<sequence>MSTSSRSVRNEQHLMRRLGRLAWLTINEVIELHSQKWMEKDPEYASAVNHLRVRECTQADVDLFNTRVIKSPSNPNGVSMVTDDEYMAAVTVSRNIVWQMINQFKVSAICSAPSSPQRISIVARDHIIYPDAILQKQLLDLDTAASMNRDALPGILRKLQTELDNNGNTYCMGALVEFPDSKAALPGIPAKYFPIQSSVWRTLISMLNTDRQRVTFTLTRSQLPFKAAFATTGQSAQGQTILRLLYGLHMGGFGAYVAASRPKTREGLFITEKVTLDNLNKPAIPYNLWFEARKFEIMHHNTKVRWGYIDEDMLQFLCPAMFGLYPRSSYNLRLLRFNVFVLVLNMSEALSPEGSETSATMTSASSPVLDMPALEDELDAAFEQYSPITVLLQRLLPKYVIPLPSHDEEPNHILMKLPSVRNNTDLRLCDKHGIPVTIPLIAQVADDDKQLKVSEVFDMWVTDGAISCKQMNKAHARFAVRDLLVPQYCGTNDIPIFDKYIKYTSDLGFYLEGIVQRFLEANEDSDRNTYPNSVPITRWYKFHPTGYFFFMIKTNPIFSGVPNNWNRTSRTIDIYSKEYSDPRKILEEESRRKAHVFQVSSSIHDIPIEERKLGHLVDNQHVYRNLGEKVDLSTVPFNIYNIHDVHGDCIHPMDYAQYFRPGALVAIHAQFRMNNPVPEPNRACDVILQRVDFLPTDGNAIDDWQKRLVDATHTDQIEEDRSREITNQKKRALEDDERHNAENEAKTKKHLAELRRFTGAIVTKSAASSSSSSLASMTPPYVNAVSRTPNSTSAKKSTLGPKKTQHSIAGTGPSRRSQNKKGEDMVIND</sequence>
<name>A0A9W9DPJ9_9AGAR</name>
<reference evidence="2" key="1">
    <citation type="submission" date="2022-08" db="EMBL/GenBank/DDBJ databases">
        <authorList>
            <consortium name="DOE Joint Genome Institute"/>
            <person name="Min B."/>
            <person name="Riley R."/>
            <person name="Sierra-Patev S."/>
            <person name="Naranjo-Ortiz M."/>
            <person name="Looney B."/>
            <person name="Konkel Z."/>
            <person name="Slot J.C."/>
            <person name="Sakamoto Y."/>
            <person name="Steenwyk J.L."/>
            <person name="Rokas A."/>
            <person name="Carro J."/>
            <person name="Camarero S."/>
            <person name="Ferreira P."/>
            <person name="Molpeceres G."/>
            <person name="Ruiz-Duenas F.J."/>
            <person name="Serrano A."/>
            <person name="Henrissat B."/>
            <person name="Drula E."/>
            <person name="Hughes K.W."/>
            <person name="Mata J.L."/>
            <person name="Ishikawa N.K."/>
            <person name="Vargas-Isla R."/>
            <person name="Ushijima S."/>
            <person name="Smith C.A."/>
            <person name="Ahrendt S."/>
            <person name="Andreopoulos W."/>
            <person name="He G."/>
            <person name="Labutti K."/>
            <person name="Lipzen A."/>
            <person name="Ng V."/>
            <person name="Sandor L."/>
            <person name="Barry K."/>
            <person name="Martinez A.T."/>
            <person name="Xiao Y."/>
            <person name="Gibbons J.G."/>
            <person name="Terashima K."/>
            <person name="Hibbett D.S."/>
            <person name="Grigoriev I.V."/>
        </authorList>
    </citation>
    <scope>NUCLEOTIDE SEQUENCE</scope>
    <source>
        <strain evidence="2">Sp2 HRB7682 ss15</strain>
    </source>
</reference>
<dbReference type="EMBL" id="JANVFS010000017">
    <property type="protein sequence ID" value="KAJ4478786.1"/>
    <property type="molecule type" value="Genomic_DNA"/>
</dbReference>
<comment type="caution">
    <text evidence="2">The sequence shown here is derived from an EMBL/GenBank/DDBJ whole genome shotgun (WGS) entry which is preliminary data.</text>
</comment>
<gene>
    <name evidence="2" type="ORF">C8J55DRAFT_489583</name>
</gene>
<reference evidence="2" key="2">
    <citation type="journal article" date="2023" name="Proc. Natl. Acad. Sci. U.S.A.">
        <title>A global phylogenomic analysis of the shiitake genus Lentinula.</title>
        <authorList>
            <person name="Sierra-Patev S."/>
            <person name="Min B."/>
            <person name="Naranjo-Ortiz M."/>
            <person name="Looney B."/>
            <person name="Konkel Z."/>
            <person name="Slot J.C."/>
            <person name="Sakamoto Y."/>
            <person name="Steenwyk J.L."/>
            <person name="Rokas A."/>
            <person name="Carro J."/>
            <person name="Camarero S."/>
            <person name="Ferreira P."/>
            <person name="Molpeceres G."/>
            <person name="Ruiz-Duenas F.J."/>
            <person name="Serrano A."/>
            <person name="Henrissat B."/>
            <person name="Drula E."/>
            <person name="Hughes K.W."/>
            <person name="Mata J.L."/>
            <person name="Ishikawa N.K."/>
            <person name="Vargas-Isla R."/>
            <person name="Ushijima S."/>
            <person name="Smith C.A."/>
            <person name="Donoghue J."/>
            <person name="Ahrendt S."/>
            <person name="Andreopoulos W."/>
            <person name="He G."/>
            <person name="LaButti K."/>
            <person name="Lipzen A."/>
            <person name="Ng V."/>
            <person name="Riley R."/>
            <person name="Sandor L."/>
            <person name="Barry K."/>
            <person name="Martinez A.T."/>
            <person name="Xiao Y."/>
            <person name="Gibbons J.G."/>
            <person name="Terashima K."/>
            <person name="Grigoriev I.V."/>
            <person name="Hibbett D."/>
        </authorList>
    </citation>
    <scope>NUCLEOTIDE SEQUENCE</scope>
    <source>
        <strain evidence="2">Sp2 HRB7682 ss15</strain>
    </source>
</reference>
<evidence type="ECO:0000313" key="3">
    <source>
        <dbReference type="Proteomes" id="UP001150238"/>
    </source>
</evidence>